<dbReference type="AlphaFoldDB" id="A0A7Y2E842"/>
<dbReference type="GO" id="GO:0000160">
    <property type="term" value="P:phosphorelay signal transduction system"/>
    <property type="evidence" value="ECO:0007669"/>
    <property type="project" value="InterPro"/>
</dbReference>
<accession>A0A7Y2E842</accession>
<comment type="caution">
    <text evidence="3">The sequence shown here is derived from an EMBL/GenBank/DDBJ whole genome shotgun (WGS) entry which is preliminary data.</text>
</comment>
<dbReference type="PANTHER" id="PTHR44520:SF2">
    <property type="entry name" value="RESPONSE REGULATOR RCP1"/>
    <property type="match status" value="1"/>
</dbReference>
<feature type="domain" description="Response regulatory" evidence="2">
    <location>
        <begin position="7"/>
        <end position="133"/>
    </location>
</feature>
<dbReference type="SUPFAM" id="SSF52172">
    <property type="entry name" value="CheY-like"/>
    <property type="match status" value="1"/>
</dbReference>
<dbReference type="PANTHER" id="PTHR44520">
    <property type="entry name" value="RESPONSE REGULATOR RCP1-RELATED"/>
    <property type="match status" value="1"/>
</dbReference>
<evidence type="ECO:0000259" key="2">
    <source>
        <dbReference type="PROSITE" id="PS50110"/>
    </source>
</evidence>
<name>A0A7Y2E842_UNCEI</name>
<dbReference type="SMART" id="SM00448">
    <property type="entry name" value="REC"/>
    <property type="match status" value="1"/>
</dbReference>
<evidence type="ECO:0000313" key="3">
    <source>
        <dbReference type="EMBL" id="NNF06896.1"/>
    </source>
</evidence>
<evidence type="ECO:0000256" key="1">
    <source>
        <dbReference type="PROSITE-ProRule" id="PRU00169"/>
    </source>
</evidence>
<feature type="modified residue" description="4-aspartylphosphate" evidence="1">
    <location>
        <position position="66"/>
    </location>
</feature>
<dbReference type="Pfam" id="PF00072">
    <property type="entry name" value="Response_reg"/>
    <property type="match status" value="1"/>
</dbReference>
<dbReference type="InterPro" id="IPR052893">
    <property type="entry name" value="TCS_response_regulator"/>
</dbReference>
<gene>
    <name evidence="3" type="ORF">HKN21_09050</name>
</gene>
<sequence length="143" mass="16320">MLNRSLEVVVVEDELLDIQMYKRAFANLEEISCSSKFFSDGERAQSYLAGLEAEGPDAIPDVILLDLNMPKVNGKDILKFIKTSELLRNRIVVIVSSSDDEEEMRLCYELGANAYIPRPLTREKLQELFNRLFGLIYHHVAIV</sequence>
<reference evidence="3 4" key="1">
    <citation type="submission" date="2020-03" db="EMBL/GenBank/DDBJ databases">
        <title>Metabolic flexibility allows generalist bacteria to become dominant in a frequently disturbed ecosystem.</title>
        <authorList>
            <person name="Chen Y.-J."/>
            <person name="Leung P.M."/>
            <person name="Bay S.K."/>
            <person name="Hugenholtz P."/>
            <person name="Kessler A.J."/>
            <person name="Shelley G."/>
            <person name="Waite D.W."/>
            <person name="Cook P.L."/>
            <person name="Greening C."/>
        </authorList>
    </citation>
    <scope>NUCLEOTIDE SEQUENCE [LARGE SCALE GENOMIC DNA]</scope>
    <source>
        <strain evidence="3">SS_bin_28</strain>
    </source>
</reference>
<dbReference type="PROSITE" id="PS50110">
    <property type="entry name" value="RESPONSE_REGULATORY"/>
    <property type="match status" value="1"/>
</dbReference>
<proteinExistence type="predicted"/>
<dbReference type="InterPro" id="IPR011006">
    <property type="entry name" value="CheY-like_superfamily"/>
</dbReference>
<dbReference type="Gene3D" id="3.40.50.2300">
    <property type="match status" value="1"/>
</dbReference>
<keyword evidence="1" id="KW-0597">Phosphoprotein</keyword>
<dbReference type="InterPro" id="IPR001789">
    <property type="entry name" value="Sig_transdc_resp-reg_receiver"/>
</dbReference>
<evidence type="ECO:0000313" key="4">
    <source>
        <dbReference type="Proteomes" id="UP000547674"/>
    </source>
</evidence>
<dbReference type="EMBL" id="JABDJR010000360">
    <property type="protein sequence ID" value="NNF06896.1"/>
    <property type="molecule type" value="Genomic_DNA"/>
</dbReference>
<protein>
    <submittedName>
        <fullName evidence="3">Response regulator</fullName>
    </submittedName>
</protein>
<organism evidence="3 4">
    <name type="scientific">Eiseniibacteriota bacterium</name>
    <dbReference type="NCBI Taxonomy" id="2212470"/>
    <lineage>
        <taxon>Bacteria</taxon>
        <taxon>Candidatus Eiseniibacteriota</taxon>
    </lineage>
</organism>
<dbReference type="Proteomes" id="UP000547674">
    <property type="component" value="Unassembled WGS sequence"/>
</dbReference>